<dbReference type="Proteomes" id="UP000694872">
    <property type="component" value="Unplaced"/>
</dbReference>
<proteinExistence type="predicted"/>
<dbReference type="RefSeq" id="XP_013162719.1">
    <property type="nucleotide sequence ID" value="XM_013307265.1"/>
</dbReference>
<keyword evidence="1" id="KW-1133">Transmembrane helix</keyword>
<evidence type="ECO:0000313" key="2">
    <source>
        <dbReference type="RefSeq" id="XP_013162719.1"/>
    </source>
</evidence>
<protein>
    <submittedName>
        <fullName evidence="2">Uncharacterized protein LOC106114166</fullName>
    </submittedName>
</protein>
<dbReference type="AlphaFoldDB" id="A0AAJ7E4S3"/>
<keyword evidence="1" id="KW-0812">Transmembrane</keyword>
<evidence type="ECO:0000256" key="1">
    <source>
        <dbReference type="SAM" id="Phobius"/>
    </source>
</evidence>
<accession>A0AAJ7E4S3</accession>
<dbReference type="GeneID" id="106114166"/>
<dbReference type="PANTHER" id="PTHR11161">
    <property type="entry name" value="O-ACYLTRANSFERASE"/>
    <property type="match status" value="1"/>
</dbReference>
<dbReference type="KEGG" id="pxu:106114166"/>
<keyword evidence="1" id="KW-0472">Membrane</keyword>
<reference evidence="2" key="1">
    <citation type="submission" date="2025-08" db="UniProtKB">
        <authorList>
            <consortium name="RefSeq"/>
        </authorList>
    </citation>
    <scope>IDENTIFICATION</scope>
</reference>
<gene>
    <name evidence="2" type="primary">LOC106114166</name>
</gene>
<sequence>MDGPPYPLYIRVIFHTFLRPVMGALIGILILGMVFKFDNFYRGLLEWEGWAWISRVSYGTYLIHLTFIRIILGSSTKLFTLSILTIVPVIGMAFISFVVGTIIWLLIESPVNQLVKLWMETPNKKSDKQSNEAKKNDNIDVHVQVIT</sequence>
<dbReference type="PANTHER" id="PTHR11161:SF0">
    <property type="entry name" value="O-ACYLTRANSFERASE LIKE PROTEIN"/>
    <property type="match status" value="1"/>
</dbReference>
<name>A0AAJ7E4S3_PAPXU</name>
<feature type="transmembrane region" description="Helical" evidence="1">
    <location>
        <begin position="78"/>
        <end position="107"/>
    </location>
</feature>
<dbReference type="InterPro" id="IPR052728">
    <property type="entry name" value="O2_lipid_transport_reg"/>
</dbReference>
<feature type="transmembrane region" description="Helical" evidence="1">
    <location>
        <begin position="56"/>
        <end position="72"/>
    </location>
</feature>
<organism evidence="2">
    <name type="scientific">Papilio xuthus</name>
    <name type="common">Asian swallowtail butterfly</name>
    <dbReference type="NCBI Taxonomy" id="66420"/>
    <lineage>
        <taxon>Eukaryota</taxon>
        <taxon>Metazoa</taxon>
        <taxon>Ecdysozoa</taxon>
        <taxon>Arthropoda</taxon>
        <taxon>Hexapoda</taxon>
        <taxon>Insecta</taxon>
        <taxon>Pterygota</taxon>
        <taxon>Neoptera</taxon>
        <taxon>Endopterygota</taxon>
        <taxon>Lepidoptera</taxon>
        <taxon>Glossata</taxon>
        <taxon>Ditrysia</taxon>
        <taxon>Papilionoidea</taxon>
        <taxon>Papilionidae</taxon>
        <taxon>Papilioninae</taxon>
        <taxon>Papilio</taxon>
    </lineage>
</organism>
<feature type="transmembrane region" description="Helical" evidence="1">
    <location>
        <begin position="12"/>
        <end position="35"/>
    </location>
</feature>